<dbReference type="PANTHER" id="PTHR11614">
    <property type="entry name" value="PHOSPHOLIPASE-RELATED"/>
    <property type="match status" value="1"/>
</dbReference>
<reference evidence="2" key="1">
    <citation type="submission" date="2020-04" db="EMBL/GenBank/DDBJ databases">
        <authorList>
            <person name="Zhang T."/>
        </authorList>
    </citation>
    <scope>NUCLEOTIDE SEQUENCE</scope>
    <source>
        <strain evidence="2">HKST-UBA01</strain>
    </source>
</reference>
<dbReference type="Gene3D" id="3.40.50.1820">
    <property type="entry name" value="alpha/beta hydrolase"/>
    <property type="match status" value="1"/>
</dbReference>
<evidence type="ECO:0000313" key="2">
    <source>
        <dbReference type="EMBL" id="MCA9726588.1"/>
    </source>
</evidence>
<evidence type="ECO:0000313" key="3">
    <source>
        <dbReference type="Proteomes" id="UP000697710"/>
    </source>
</evidence>
<accession>A0A956LWE1</accession>
<keyword evidence="2" id="KW-0378">Hydrolase</keyword>
<proteinExistence type="predicted"/>
<comment type="caution">
    <text evidence="2">The sequence shown here is derived from an EMBL/GenBank/DDBJ whole genome shotgun (WGS) entry which is preliminary data.</text>
</comment>
<evidence type="ECO:0000259" key="1">
    <source>
        <dbReference type="Pfam" id="PF12146"/>
    </source>
</evidence>
<dbReference type="AlphaFoldDB" id="A0A956LWE1"/>
<gene>
    <name evidence="2" type="ORF">KC729_02830</name>
</gene>
<feature type="domain" description="Serine aminopeptidase S33" evidence="1">
    <location>
        <begin position="28"/>
        <end position="261"/>
    </location>
</feature>
<protein>
    <submittedName>
        <fullName evidence="2">Alpha/beta fold hydrolase</fullName>
    </submittedName>
</protein>
<dbReference type="Pfam" id="PF12146">
    <property type="entry name" value="Hydrolase_4"/>
    <property type="match status" value="1"/>
</dbReference>
<dbReference type="InterPro" id="IPR022742">
    <property type="entry name" value="Hydrolase_4"/>
</dbReference>
<dbReference type="GO" id="GO:0016787">
    <property type="term" value="F:hydrolase activity"/>
    <property type="evidence" value="ECO:0007669"/>
    <property type="project" value="UniProtKB-KW"/>
</dbReference>
<dbReference type="Proteomes" id="UP000697710">
    <property type="component" value="Unassembled WGS sequence"/>
</dbReference>
<dbReference type="SUPFAM" id="SSF53474">
    <property type="entry name" value="alpha/beta-Hydrolases"/>
    <property type="match status" value="1"/>
</dbReference>
<reference evidence="2" key="2">
    <citation type="journal article" date="2021" name="Microbiome">
        <title>Successional dynamics and alternative stable states in a saline activated sludge microbial community over 9 years.</title>
        <authorList>
            <person name="Wang Y."/>
            <person name="Ye J."/>
            <person name="Ju F."/>
            <person name="Liu L."/>
            <person name="Boyd J.A."/>
            <person name="Deng Y."/>
            <person name="Parks D.H."/>
            <person name="Jiang X."/>
            <person name="Yin X."/>
            <person name="Woodcroft B.J."/>
            <person name="Tyson G.W."/>
            <person name="Hugenholtz P."/>
            <person name="Polz M.F."/>
            <person name="Zhang T."/>
        </authorList>
    </citation>
    <scope>NUCLEOTIDE SEQUENCE</scope>
    <source>
        <strain evidence="2">HKST-UBA01</strain>
    </source>
</reference>
<dbReference type="InterPro" id="IPR051044">
    <property type="entry name" value="MAG_DAG_Lipase"/>
</dbReference>
<sequence length="281" mass="30140">MTGGATTEWIAASDGLPIFCRSWEAAPNPRAEVLYVHGLASHSGWIAALASRLAAAGISVHALDLRGHGCTGPEPGRLPGPQRLLRDLETVHEVWAARRSSVPWFAMGTSLGGCLVTSFARRVPHAQRGLILISPAFDPIYLSTRESMRIAADLMGGGHMPVPTPRARGLRICGSQEVRDSLAADPFSLSTLSARAHFSALRIVTRAKRDLAGVSIPVLCLQGERDPVVSATKNRDRFADRPDTTYRSISDGFHDLGLEPDVGAIDRTVATWIGEHADSKA</sequence>
<name>A0A956LWE1_UNCEI</name>
<organism evidence="2 3">
    <name type="scientific">Eiseniibacteriota bacterium</name>
    <dbReference type="NCBI Taxonomy" id="2212470"/>
    <lineage>
        <taxon>Bacteria</taxon>
        <taxon>Candidatus Eiseniibacteriota</taxon>
    </lineage>
</organism>
<dbReference type="InterPro" id="IPR029058">
    <property type="entry name" value="AB_hydrolase_fold"/>
</dbReference>
<dbReference type="EMBL" id="JAGQHR010000046">
    <property type="protein sequence ID" value="MCA9726588.1"/>
    <property type="molecule type" value="Genomic_DNA"/>
</dbReference>